<organism evidence="4 5">
    <name type="scientific">Diutina rugosa</name>
    <name type="common">Yeast</name>
    <name type="synonym">Candida rugosa</name>
    <dbReference type="NCBI Taxonomy" id="5481"/>
    <lineage>
        <taxon>Eukaryota</taxon>
        <taxon>Fungi</taxon>
        <taxon>Dikarya</taxon>
        <taxon>Ascomycota</taxon>
        <taxon>Saccharomycotina</taxon>
        <taxon>Pichiomycetes</taxon>
        <taxon>Debaryomycetaceae</taxon>
        <taxon>Diutina</taxon>
    </lineage>
</organism>
<accession>A0A642UK40</accession>
<reference evidence="4 5" key="1">
    <citation type="submission" date="2019-07" db="EMBL/GenBank/DDBJ databases">
        <title>Genome assembly of two rare yeast pathogens: Diutina rugosa and Trichomonascus ciferrii.</title>
        <authorList>
            <person name="Mixao V."/>
            <person name="Saus E."/>
            <person name="Hansen A."/>
            <person name="Lass-Flor C."/>
            <person name="Gabaldon T."/>
        </authorList>
    </citation>
    <scope>NUCLEOTIDE SEQUENCE [LARGE SCALE GENOMIC DNA]</scope>
    <source>
        <strain evidence="4 5">CBS 613</strain>
    </source>
</reference>
<dbReference type="GO" id="GO:0005737">
    <property type="term" value="C:cytoplasm"/>
    <property type="evidence" value="ECO:0007669"/>
    <property type="project" value="TreeGrafter"/>
</dbReference>
<dbReference type="InterPro" id="IPR006828">
    <property type="entry name" value="ASC_dom"/>
</dbReference>
<feature type="region of interest" description="Disordered" evidence="2">
    <location>
        <begin position="425"/>
        <end position="450"/>
    </location>
</feature>
<dbReference type="GeneID" id="54783692"/>
<dbReference type="SUPFAM" id="SSF160219">
    <property type="entry name" value="AMPKBI-like"/>
    <property type="match status" value="1"/>
</dbReference>
<dbReference type="Proteomes" id="UP000449547">
    <property type="component" value="Unassembled WGS sequence"/>
</dbReference>
<feature type="compositionally biased region" description="Polar residues" evidence="2">
    <location>
        <begin position="1"/>
        <end position="33"/>
    </location>
</feature>
<gene>
    <name evidence="4" type="ORF">DIURU_005041</name>
</gene>
<evidence type="ECO:0000256" key="1">
    <source>
        <dbReference type="ARBA" id="ARBA00010926"/>
    </source>
</evidence>
<feature type="compositionally biased region" description="Low complexity" evidence="2">
    <location>
        <begin position="92"/>
        <end position="106"/>
    </location>
</feature>
<dbReference type="GO" id="GO:0005634">
    <property type="term" value="C:nucleus"/>
    <property type="evidence" value="ECO:0007669"/>
    <property type="project" value="TreeGrafter"/>
</dbReference>
<dbReference type="PANTHER" id="PTHR10343:SF84">
    <property type="entry name" value="5'-AMP-ACTIVATED PROTEIN KINASE SUBUNIT BETA-1"/>
    <property type="match status" value="1"/>
</dbReference>
<sequence>MGSNTSTPAVNAIGASQSSTPSVRRSAATSEENPSLDDEFSDDILHKVTGRVSESSQAPQLPAIGTAQGSRSGSVSGISSVHAVSTPNQAFGRGVAPVGGVRPRSGTHQSAVSRRSRSSSAGTNKINLFGSEPYDALDDQYNEVNEDMMHPEMDDQVVRNLLSPAEDVEMYDDGDDDWHRGKHIDEIDFSTIITPQSQPKAPEPAPPSVEEVPHNPVTPNDSSAPLAVSPVEIKWVNTAKEPIRTIAVIGSFTNWHETIPLLSKGANEYTTSLHLPLGVHKLLYLINNEYRVSDSLPTATDSEGIFFNWFEVIAGGDADAGRSQVDQIQRKSTSLLTKVSKETDQFEHIEYADPNDHEDKMDIDRNEKSVVQFHEKVTKPQRSQYSNQIPEMFVNYDYFKHKAPDYELPEPPQLPAHLNNVLLNKLNSNNHPPTKSHDAASGERPQLRRADSSYYASNNQSYHLSIPNHVILNHLMTTSIRNDVLTVACITRYSGKFITQIMHSPATMNDQN</sequence>
<dbReference type="AlphaFoldDB" id="A0A642UK40"/>
<dbReference type="OrthoDB" id="531008at2759"/>
<feature type="compositionally biased region" description="Basic and acidic residues" evidence="2">
    <location>
        <begin position="435"/>
        <end position="450"/>
    </location>
</feature>
<evidence type="ECO:0000256" key="2">
    <source>
        <dbReference type="SAM" id="MobiDB-lite"/>
    </source>
</evidence>
<feature type="region of interest" description="Disordered" evidence="2">
    <location>
        <begin position="1"/>
        <end position="131"/>
    </location>
</feature>
<comment type="caution">
    <text evidence="4">The sequence shown here is derived from an EMBL/GenBank/DDBJ whole genome shotgun (WGS) entry which is preliminary data.</text>
</comment>
<dbReference type="SMART" id="SM01010">
    <property type="entry name" value="AMPKBI"/>
    <property type="match status" value="1"/>
</dbReference>
<evidence type="ECO:0000313" key="4">
    <source>
        <dbReference type="EMBL" id="KAA8898186.1"/>
    </source>
</evidence>
<dbReference type="Gene3D" id="2.60.40.10">
    <property type="entry name" value="Immunoglobulins"/>
    <property type="match status" value="1"/>
</dbReference>
<dbReference type="EMBL" id="SWFT01000149">
    <property type="protein sequence ID" value="KAA8898186.1"/>
    <property type="molecule type" value="Genomic_DNA"/>
</dbReference>
<proteinExistence type="inferred from homology"/>
<dbReference type="VEuPathDB" id="FungiDB:DIURU_005041"/>
<dbReference type="InterPro" id="IPR013783">
    <property type="entry name" value="Ig-like_fold"/>
</dbReference>
<evidence type="ECO:0000313" key="5">
    <source>
        <dbReference type="Proteomes" id="UP000449547"/>
    </source>
</evidence>
<dbReference type="InterPro" id="IPR037256">
    <property type="entry name" value="ASC_dom_sf"/>
</dbReference>
<dbReference type="PANTHER" id="PTHR10343">
    <property type="entry name" value="5'-AMP-ACTIVATED PROTEIN KINASE , BETA SUBUNIT"/>
    <property type="match status" value="1"/>
</dbReference>
<feature type="domain" description="Association with the SNF1 complex (ASC)" evidence="3">
    <location>
        <begin position="378"/>
        <end position="506"/>
    </location>
</feature>
<dbReference type="CDD" id="cd02859">
    <property type="entry name" value="E_set_AMPKbeta_like_N"/>
    <property type="match status" value="1"/>
</dbReference>
<keyword evidence="5" id="KW-1185">Reference proteome</keyword>
<name>A0A642UK40_DIURU</name>
<dbReference type="Pfam" id="PF16561">
    <property type="entry name" value="AMPK1_CBM"/>
    <property type="match status" value="1"/>
</dbReference>
<evidence type="ECO:0000259" key="3">
    <source>
        <dbReference type="SMART" id="SM01010"/>
    </source>
</evidence>
<dbReference type="Gene3D" id="6.20.250.60">
    <property type="match status" value="1"/>
</dbReference>
<dbReference type="RefSeq" id="XP_034010443.1">
    <property type="nucleotide sequence ID" value="XM_034157980.1"/>
</dbReference>
<dbReference type="InterPro" id="IPR032640">
    <property type="entry name" value="AMPK1_CBM"/>
</dbReference>
<feature type="compositionally biased region" description="Low complexity" evidence="2">
    <location>
        <begin position="69"/>
        <end position="85"/>
    </location>
</feature>
<dbReference type="SUPFAM" id="SSF81296">
    <property type="entry name" value="E set domains"/>
    <property type="match status" value="1"/>
</dbReference>
<dbReference type="GO" id="GO:0019901">
    <property type="term" value="F:protein kinase binding"/>
    <property type="evidence" value="ECO:0007669"/>
    <property type="project" value="TreeGrafter"/>
</dbReference>
<dbReference type="InterPro" id="IPR014756">
    <property type="entry name" value="Ig_E-set"/>
</dbReference>
<dbReference type="Pfam" id="PF04739">
    <property type="entry name" value="AMPKBI"/>
    <property type="match status" value="1"/>
</dbReference>
<dbReference type="GO" id="GO:0031588">
    <property type="term" value="C:nucleotide-activated protein kinase complex"/>
    <property type="evidence" value="ECO:0007669"/>
    <property type="project" value="TreeGrafter"/>
</dbReference>
<dbReference type="GO" id="GO:0007165">
    <property type="term" value="P:signal transduction"/>
    <property type="evidence" value="ECO:0007669"/>
    <property type="project" value="TreeGrafter"/>
</dbReference>
<comment type="similarity">
    <text evidence="1">Belongs to the 5'-AMP-activated protein kinase beta subunit family.</text>
</comment>
<protein>
    <recommendedName>
        <fullName evidence="3">Association with the SNF1 complex (ASC) domain-containing protein</fullName>
    </recommendedName>
</protein>
<dbReference type="InterPro" id="IPR050827">
    <property type="entry name" value="CRP1_MDG1_kinase"/>
</dbReference>